<dbReference type="InterPro" id="IPR037675">
    <property type="entry name" value="PIG-O_N"/>
</dbReference>
<dbReference type="InterPro" id="IPR045687">
    <property type="entry name" value="PIGG/GPI7_C"/>
</dbReference>
<evidence type="ECO:0000256" key="4">
    <source>
        <dbReference type="ARBA" id="ARBA00022502"/>
    </source>
</evidence>
<protein>
    <recommendedName>
        <fullName evidence="12">GPI ethanolamine phosphate transferase 2 C-terminal domain-containing protein</fullName>
    </recommendedName>
</protein>
<feature type="transmembrane region" description="Helical" evidence="11">
    <location>
        <begin position="988"/>
        <end position="1012"/>
    </location>
</feature>
<evidence type="ECO:0000313" key="14">
    <source>
        <dbReference type="Proteomes" id="UP000695562"/>
    </source>
</evidence>
<feature type="transmembrane region" description="Helical" evidence="11">
    <location>
        <begin position="662"/>
        <end position="681"/>
    </location>
</feature>
<evidence type="ECO:0000256" key="6">
    <source>
        <dbReference type="ARBA" id="ARBA00022692"/>
    </source>
</evidence>
<evidence type="ECO:0000256" key="7">
    <source>
        <dbReference type="ARBA" id="ARBA00022824"/>
    </source>
</evidence>
<feature type="domain" description="GPI ethanolamine phosphate transferase 2 C-terminal" evidence="12">
    <location>
        <begin position="813"/>
        <end position="1037"/>
    </location>
</feature>
<evidence type="ECO:0000313" key="13">
    <source>
        <dbReference type="EMBL" id="KAF2076042.1"/>
    </source>
</evidence>
<keyword evidence="5" id="KW-0808">Transferase</keyword>
<evidence type="ECO:0000256" key="1">
    <source>
        <dbReference type="ARBA" id="ARBA00004477"/>
    </source>
</evidence>
<dbReference type="GO" id="GO:0006506">
    <property type="term" value="P:GPI anchor biosynthetic process"/>
    <property type="evidence" value="ECO:0007669"/>
    <property type="project" value="UniProtKB-UniPathway"/>
</dbReference>
<dbReference type="PANTHER" id="PTHR23071:SF1">
    <property type="entry name" value="GPI ETHANOLAMINE PHOSPHATE TRANSFERASE 3"/>
    <property type="match status" value="1"/>
</dbReference>
<feature type="transmembrane region" description="Helical" evidence="11">
    <location>
        <begin position="528"/>
        <end position="548"/>
    </location>
</feature>
<keyword evidence="6 11" id="KW-0812">Transmembrane</keyword>
<comment type="subcellular location">
    <subcellularLocation>
        <location evidence="1">Endoplasmic reticulum membrane</location>
        <topology evidence="1">Multi-pass membrane protein</topology>
    </subcellularLocation>
</comment>
<feature type="transmembrane region" description="Helical" evidence="11">
    <location>
        <begin position="888"/>
        <end position="907"/>
    </location>
</feature>
<evidence type="ECO:0000259" key="12">
    <source>
        <dbReference type="Pfam" id="PF19316"/>
    </source>
</evidence>
<accession>A0A8J4PZU7</accession>
<evidence type="ECO:0000256" key="9">
    <source>
        <dbReference type="ARBA" id="ARBA00023136"/>
    </source>
</evidence>
<feature type="transmembrane region" description="Helical" evidence="11">
    <location>
        <begin position="492"/>
        <end position="516"/>
    </location>
</feature>
<dbReference type="InterPro" id="IPR039524">
    <property type="entry name" value="PIGO/GPI13"/>
</dbReference>
<dbReference type="Gene3D" id="3.40.720.10">
    <property type="entry name" value="Alkaline Phosphatase, subunit A"/>
    <property type="match status" value="1"/>
</dbReference>
<evidence type="ECO:0000256" key="8">
    <source>
        <dbReference type="ARBA" id="ARBA00022989"/>
    </source>
</evidence>
<dbReference type="InterPro" id="IPR002591">
    <property type="entry name" value="Phosphodiest/P_Trfase"/>
</dbReference>
<keyword evidence="10" id="KW-0325">Glycoprotein</keyword>
<feature type="transmembrane region" description="Helical" evidence="11">
    <location>
        <begin position="1032"/>
        <end position="1050"/>
    </location>
</feature>
<evidence type="ECO:0000256" key="11">
    <source>
        <dbReference type="SAM" id="Phobius"/>
    </source>
</evidence>
<feature type="transmembrane region" description="Helical" evidence="11">
    <location>
        <begin position="750"/>
        <end position="771"/>
    </location>
</feature>
<dbReference type="Pfam" id="PF01663">
    <property type="entry name" value="Phosphodiest"/>
    <property type="match status" value="1"/>
</dbReference>
<feature type="transmembrane region" description="Helical" evidence="11">
    <location>
        <begin position="636"/>
        <end position="655"/>
    </location>
</feature>
<name>A0A8J4PZU7_9MYCE</name>
<evidence type="ECO:0000256" key="2">
    <source>
        <dbReference type="ARBA" id="ARBA00004687"/>
    </source>
</evidence>
<dbReference type="Proteomes" id="UP000695562">
    <property type="component" value="Unassembled WGS sequence"/>
</dbReference>
<comment type="caution">
    <text evidence="13">The sequence shown here is derived from an EMBL/GenBank/DDBJ whole genome shotgun (WGS) entry which is preliminary data.</text>
</comment>
<keyword evidence="7" id="KW-0256">Endoplasmic reticulum</keyword>
<comment type="similarity">
    <text evidence="3">Belongs to the PIGG/PIGN/PIGO family. PIGO subfamily.</text>
</comment>
<proteinExistence type="inferred from homology"/>
<keyword evidence="8 11" id="KW-1133">Transmembrane helix</keyword>
<dbReference type="AlphaFoldDB" id="A0A8J4PZU7"/>
<reference evidence="13" key="1">
    <citation type="submission" date="2020-01" db="EMBL/GenBank/DDBJ databases">
        <title>Development of genomics and gene disruption for Polysphondylium violaceum indicates a role for the polyketide synthase stlB in stalk morphogenesis.</title>
        <authorList>
            <person name="Narita B."/>
            <person name="Kawabe Y."/>
            <person name="Kin K."/>
            <person name="Saito T."/>
            <person name="Gibbs R."/>
            <person name="Kuspa A."/>
            <person name="Muzny D."/>
            <person name="Queller D."/>
            <person name="Richards S."/>
            <person name="Strassman J."/>
            <person name="Sucgang R."/>
            <person name="Worley K."/>
            <person name="Schaap P."/>
        </authorList>
    </citation>
    <scope>NUCLEOTIDE SEQUENCE</scope>
    <source>
        <strain evidence="13">QSvi11</strain>
    </source>
</reference>
<dbReference type="UniPathway" id="UPA00196"/>
<dbReference type="SUPFAM" id="SSF53649">
    <property type="entry name" value="Alkaline phosphatase-like"/>
    <property type="match status" value="1"/>
</dbReference>
<feature type="transmembrane region" description="Helical" evidence="11">
    <location>
        <begin position="599"/>
        <end position="624"/>
    </location>
</feature>
<feature type="transmembrane region" description="Helical" evidence="11">
    <location>
        <begin position="12"/>
        <end position="40"/>
    </location>
</feature>
<comment type="pathway">
    <text evidence="2">Glycolipid biosynthesis; glycosylphosphatidylinositol-anchor biosynthesis.</text>
</comment>
<dbReference type="GO" id="GO:0005789">
    <property type="term" value="C:endoplasmic reticulum membrane"/>
    <property type="evidence" value="ECO:0007669"/>
    <property type="project" value="UniProtKB-SubCell"/>
</dbReference>
<keyword evidence="4" id="KW-0337">GPI-anchor biosynthesis</keyword>
<dbReference type="OrthoDB" id="272139at2759"/>
<keyword evidence="14" id="KW-1185">Reference proteome</keyword>
<evidence type="ECO:0000256" key="10">
    <source>
        <dbReference type="ARBA" id="ARBA00023180"/>
    </source>
</evidence>
<dbReference type="CDD" id="cd16023">
    <property type="entry name" value="GPI_EPT_3"/>
    <property type="match status" value="1"/>
</dbReference>
<feature type="transmembrane region" description="Helical" evidence="11">
    <location>
        <begin position="777"/>
        <end position="798"/>
    </location>
</feature>
<organism evidence="13 14">
    <name type="scientific">Polysphondylium violaceum</name>
    <dbReference type="NCBI Taxonomy" id="133409"/>
    <lineage>
        <taxon>Eukaryota</taxon>
        <taxon>Amoebozoa</taxon>
        <taxon>Evosea</taxon>
        <taxon>Eumycetozoa</taxon>
        <taxon>Dictyostelia</taxon>
        <taxon>Dictyosteliales</taxon>
        <taxon>Dictyosteliaceae</taxon>
        <taxon>Polysphondylium</taxon>
    </lineage>
</organism>
<gene>
    <name evidence="13" type="ORF">CYY_002656</name>
</gene>
<dbReference type="PANTHER" id="PTHR23071">
    <property type="entry name" value="PHOSPHATIDYLINOSITOL GLYCAN"/>
    <property type="match status" value="1"/>
</dbReference>
<dbReference type="EMBL" id="AJWJ01000075">
    <property type="protein sequence ID" value="KAF2076042.1"/>
    <property type="molecule type" value="Genomic_DNA"/>
</dbReference>
<feature type="transmembrane region" description="Helical" evidence="11">
    <location>
        <begin position="721"/>
        <end position="738"/>
    </location>
</feature>
<dbReference type="GO" id="GO:0051377">
    <property type="term" value="F:mannose-ethanolamine phosphotransferase activity"/>
    <property type="evidence" value="ECO:0007669"/>
    <property type="project" value="InterPro"/>
</dbReference>
<evidence type="ECO:0000256" key="5">
    <source>
        <dbReference type="ARBA" id="ARBA00022679"/>
    </source>
</evidence>
<sequence>MTRLQIKNKTSSYNLIIYLLFFISLLSISCYIFFTGFLLMRFELPLKSQCVQSPLPNSNTVNINERGQEEIGCWMDKTYKKAVIVVIDALRYDFVSKQTRDKKNSDKEHDVMELSEFFHNKLTCLHDLLENKSEHTLLYKFIADSPTVTMQRIKGISTGSLPTFIDVGSNFGGEAIVEDSIVHQLSFHDGQDSFDIQNNNSTFRNKVIFVGDDTWVSLFPSHFYSQYPYPSFNVKDIHTVDNGVIEHLLPTITKHSDSWDIAIAHLLGVDHIGHTYGPSHPEMIKKMDQMDQFLLSILNNIQNDTIFILMGDHGMTTDGNHGGASHLETDAALFIYSPGVKINSKDFPLDQLGLNEHQRDRHISQIDLVSTLSLLLGIPIPYGNLGTIIPELFYSSGGDGNNNNNGNWDKLLQALRINTFQIQRYIESYSKISKEFPKSKLDYFQSLLDKTETLYSNYKSSNINPIDIYKGYLELHGQIIEFCRDIWATFDFVSMNVGIGIMVLIIISIILFLFKIIRNNINLHDIKFPFKSIISTWVIGSLVSLFLIQHYQDQYPFTTLYFTTPTILALIVFIIYPYSLINNNHSNSNSNNSCKISNIFNNGLIIYIIYFIPLLSIILHGASFNSNSFIETQPNVVNFFIVSNVLLLFVALFYYQSKWNNFNVILLFIVLFSLFCTSTLFTQTLNDLSFYFGNNNSNNIGTTTNEINNNMEIYSQITKPRLWMVSMILIFLIWNKVCKRVVPTFGLFKTILLGMALLSITCFWIIIQPLTENNVQLSWWCKGFLPWIVYSSSIYFIYSSISTTPNTTETISKYILSKAIEIFLSFYLVILLLLGSTYANIMLWLLIQTISIILLISRLYSSPSSIFNSISSNSDNNNNKTDTKIFKYYFNIIISCLWGFLSIHHFFSSGHEYAISKIQFSSAFIGFEEHFIWRDGLLVLLNTFSSGVLFTFSLPILVLFAKYYKSIKTNDDEQQDNNSANSISTDLLIGYLSFLFFFIYNTLQMFICVYHLRRHLMVWRVFAPKYIFETCQLLTISVFIVLSSIVITLLQQRFAKTNKRVKVQ</sequence>
<feature type="transmembrane region" description="Helical" evidence="11">
    <location>
        <begin position="937"/>
        <end position="960"/>
    </location>
</feature>
<feature type="transmembrane region" description="Helical" evidence="11">
    <location>
        <begin position="819"/>
        <end position="835"/>
    </location>
</feature>
<dbReference type="Pfam" id="PF19316">
    <property type="entry name" value="PIGO_PIGG"/>
    <property type="match status" value="1"/>
</dbReference>
<dbReference type="PROSITE" id="PS51257">
    <property type="entry name" value="PROKAR_LIPOPROTEIN"/>
    <property type="match status" value="1"/>
</dbReference>
<evidence type="ECO:0000256" key="3">
    <source>
        <dbReference type="ARBA" id="ARBA00008695"/>
    </source>
</evidence>
<keyword evidence="9 11" id="KW-0472">Membrane</keyword>
<feature type="transmembrane region" description="Helical" evidence="11">
    <location>
        <begin position="841"/>
        <end position="860"/>
    </location>
</feature>
<dbReference type="InterPro" id="IPR017850">
    <property type="entry name" value="Alkaline_phosphatase_core_sf"/>
</dbReference>
<feature type="transmembrane region" description="Helical" evidence="11">
    <location>
        <begin position="560"/>
        <end position="578"/>
    </location>
</feature>